<evidence type="ECO:0000256" key="8">
    <source>
        <dbReference type="PROSITE-ProRule" id="PRU00043"/>
    </source>
</evidence>
<dbReference type="GO" id="GO:0008013">
    <property type="term" value="F:beta-catenin binding"/>
    <property type="evidence" value="ECO:0007669"/>
    <property type="project" value="TreeGrafter"/>
</dbReference>
<evidence type="ECO:0000256" key="5">
    <source>
        <dbReference type="ARBA" id="ARBA00022837"/>
    </source>
</evidence>
<proteinExistence type="predicted"/>
<dbReference type="GO" id="GO:0016339">
    <property type="term" value="P:calcium-dependent cell-cell adhesion via plasma membrane cell adhesion molecules"/>
    <property type="evidence" value="ECO:0007669"/>
    <property type="project" value="TreeGrafter"/>
</dbReference>
<dbReference type="GO" id="GO:0034332">
    <property type="term" value="P:adherens junction organization"/>
    <property type="evidence" value="ECO:0007669"/>
    <property type="project" value="TreeGrafter"/>
</dbReference>
<dbReference type="InterPro" id="IPR002126">
    <property type="entry name" value="Cadherin-like_dom"/>
</dbReference>
<dbReference type="GO" id="GO:0007156">
    <property type="term" value="P:homophilic cell adhesion via plasma membrane adhesion molecules"/>
    <property type="evidence" value="ECO:0007669"/>
    <property type="project" value="InterPro"/>
</dbReference>
<dbReference type="Gene3D" id="2.60.40.60">
    <property type="entry name" value="Cadherins"/>
    <property type="match status" value="1"/>
</dbReference>
<sequence length="214" mass="24369">MQKPSIYYIYFLNPSITFLRTWWQVRVEDENDNPPHLLSPLDVYVSIPEDQPVDSVLFEQTYLPPSSISLGIHELGQNQMNHLNSSCIRPLVVRARDDDFGRNGQLVYRLLESVPRLWPNDLVLTGSGLDHRVDLRSNVSDTFIHAGSWTTEIPGSQAVIGGKLKVFHPFAIDPATGAVRLSGKLDRERVPNYLLGVQVFFLTLWLISNFKIRK</sequence>
<dbReference type="GO" id="GO:0016342">
    <property type="term" value="C:catenin complex"/>
    <property type="evidence" value="ECO:0007669"/>
    <property type="project" value="TreeGrafter"/>
</dbReference>
<dbReference type="InterPro" id="IPR020894">
    <property type="entry name" value="Cadherin_CS"/>
</dbReference>
<evidence type="ECO:0000256" key="2">
    <source>
        <dbReference type="ARBA" id="ARBA00022692"/>
    </source>
</evidence>
<comment type="caution">
    <text evidence="11">The sequence shown here is derived from an EMBL/GenBank/DDBJ whole genome shotgun (WGS) entry which is preliminary data.</text>
</comment>
<dbReference type="GO" id="GO:0045296">
    <property type="term" value="F:cadherin binding"/>
    <property type="evidence" value="ECO:0007669"/>
    <property type="project" value="TreeGrafter"/>
</dbReference>
<comment type="subcellular location">
    <subcellularLocation>
        <location evidence="1">Membrane</location>
        <topology evidence="1">Single-pass membrane protein</topology>
    </subcellularLocation>
</comment>
<dbReference type="PROSITE" id="PS50268">
    <property type="entry name" value="CADHERIN_2"/>
    <property type="match status" value="1"/>
</dbReference>
<evidence type="ECO:0000256" key="4">
    <source>
        <dbReference type="ARBA" id="ARBA00022737"/>
    </source>
</evidence>
<dbReference type="Proteomes" id="UP000784294">
    <property type="component" value="Unassembled WGS sequence"/>
</dbReference>
<dbReference type="InterPro" id="IPR039808">
    <property type="entry name" value="Cadherin"/>
</dbReference>
<name>A0A448WNY9_9PLAT</name>
<dbReference type="GO" id="GO:0044331">
    <property type="term" value="P:cell-cell adhesion mediated by cadherin"/>
    <property type="evidence" value="ECO:0007669"/>
    <property type="project" value="TreeGrafter"/>
</dbReference>
<keyword evidence="5 8" id="KW-0106">Calcium</keyword>
<evidence type="ECO:0000256" key="1">
    <source>
        <dbReference type="ARBA" id="ARBA00004167"/>
    </source>
</evidence>
<reference evidence="11" key="1">
    <citation type="submission" date="2018-11" db="EMBL/GenBank/DDBJ databases">
        <authorList>
            <consortium name="Pathogen Informatics"/>
        </authorList>
    </citation>
    <scope>NUCLEOTIDE SEQUENCE</scope>
</reference>
<dbReference type="PANTHER" id="PTHR24027:SF422">
    <property type="entry name" value="CADHERIN DOMAIN-CONTAINING PROTEIN"/>
    <property type="match status" value="1"/>
</dbReference>
<dbReference type="PANTHER" id="PTHR24027">
    <property type="entry name" value="CADHERIN-23"/>
    <property type="match status" value="1"/>
</dbReference>
<dbReference type="GO" id="GO:0005912">
    <property type="term" value="C:adherens junction"/>
    <property type="evidence" value="ECO:0007669"/>
    <property type="project" value="TreeGrafter"/>
</dbReference>
<dbReference type="GO" id="GO:0016477">
    <property type="term" value="P:cell migration"/>
    <property type="evidence" value="ECO:0007669"/>
    <property type="project" value="TreeGrafter"/>
</dbReference>
<dbReference type="EMBL" id="CAAALY010028672">
    <property type="protein sequence ID" value="VEL16498.1"/>
    <property type="molecule type" value="Genomic_DNA"/>
</dbReference>
<gene>
    <name evidence="11" type="ORF">PXEA_LOCUS9938</name>
</gene>
<keyword evidence="6 9" id="KW-1133">Transmembrane helix</keyword>
<feature type="domain" description="Cadherin" evidence="10">
    <location>
        <begin position="39"/>
        <end position="199"/>
    </location>
</feature>
<dbReference type="OrthoDB" id="8961010at2759"/>
<dbReference type="AlphaFoldDB" id="A0A448WNY9"/>
<dbReference type="SUPFAM" id="SSF49313">
    <property type="entry name" value="Cadherin-like"/>
    <property type="match status" value="1"/>
</dbReference>
<evidence type="ECO:0000256" key="9">
    <source>
        <dbReference type="SAM" id="Phobius"/>
    </source>
</evidence>
<keyword evidence="2 9" id="KW-0812">Transmembrane</keyword>
<dbReference type="GO" id="GO:0007043">
    <property type="term" value="P:cell-cell junction assembly"/>
    <property type="evidence" value="ECO:0007669"/>
    <property type="project" value="TreeGrafter"/>
</dbReference>
<protein>
    <recommendedName>
        <fullName evidence="10">Cadherin domain-containing protein</fullName>
    </recommendedName>
</protein>
<dbReference type="GO" id="GO:0005509">
    <property type="term" value="F:calcium ion binding"/>
    <property type="evidence" value="ECO:0007669"/>
    <property type="project" value="UniProtKB-UniRule"/>
</dbReference>
<keyword evidence="4" id="KW-0677">Repeat</keyword>
<evidence type="ECO:0000259" key="10">
    <source>
        <dbReference type="PROSITE" id="PS50268"/>
    </source>
</evidence>
<dbReference type="CDD" id="cd11304">
    <property type="entry name" value="Cadherin_repeat"/>
    <property type="match status" value="1"/>
</dbReference>
<keyword evidence="12" id="KW-1185">Reference proteome</keyword>
<feature type="transmembrane region" description="Helical" evidence="9">
    <location>
        <begin position="190"/>
        <end position="208"/>
    </location>
</feature>
<keyword evidence="3" id="KW-0732">Signal</keyword>
<dbReference type="GO" id="GO:0000902">
    <property type="term" value="P:cell morphogenesis"/>
    <property type="evidence" value="ECO:0007669"/>
    <property type="project" value="TreeGrafter"/>
</dbReference>
<accession>A0A448WNY9</accession>
<dbReference type="InterPro" id="IPR015919">
    <property type="entry name" value="Cadherin-like_sf"/>
</dbReference>
<dbReference type="PROSITE" id="PS00232">
    <property type="entry name" value="CADHERIN_1"/>
    <property type="match status" value="1"/>
</dbReference>
<evidence type="ECO:0000256" key="6">
    <source>
        <dbReference type="ARBA" id="ARBA00022989"/>
    </source>
</evidence>
<organism evidence="11 12">
    <name type="scientific">Protopolystoma xenopodis</name>
    <dbReference type="NCBI Taxonomy" id="117903"/>
    <lineage>
        <taxon>Eukaryota</taxon>
        <taxon>Metazoa</taxon>
        <taxon>Spiralia</taxon>
        <taxon>Lophotrochozoa</taxon>
        <taxon>Platyhelminthes</taxon>
        <taxon>Monogenea</taxon>
        <taxon>Polyopisthocotylea</taxon>
        <taxon>Polystomatidea</taxon>
        <taxon>Polystomatidae</taxon>
        <taxon>Protopolystoma</taxon>
    </lineage>
</organism>
<evidence type="ECO:0000256" key="7">
    <source>
        <dbReference type="ARBA" id="ARBA00023136"/>
    </source>
</evidence>
<evidence type="ECO:0000256" key="3">
    <source>
        <dbReference type="ARBA" id="ARBA00022729"/>
    </source>
</evidence>
<evidence type="ECO:0000313" key="12">
    <source>
        <dbReference type="Proteomes" id="UP000784294"/>
    </source>
</evidence>
<evidence type="ECO:0000313" key="11">
    <source>
        <dbReference type="EMBL" id="VEL16498.1"/>
    </source>
</evidence>
<keyword evidence="7 9" id="KW-0472">Membrane</keyword>